<feature type="transmembrane region" description="Helical" evidence="1">
    <location>
        <begin position="130"/>
        <end position="146"/>
    </location>
</feature>
<dbReference type="Proteomes" id="UP000292886">
    <property type="component" value="Chromosome"/>
</dbReference>
<dbReference type="AlphaFoldDB" id="A0A4V1AIP8"/>
<evidence type="ECO:0000313" key="2">
    <source>
        <dbReference type="EMBL" id="QBO36255.1"/>
    </source>
</evidence>
<keyword evidence="1" id="KW-0472">Membrane</keyword>
<proteinExistence type="predicted"/>
<dbReference type="OrthoDB" id="2151472at2"/>
<evidence type="ECO:0000256" key="1">
    <source>
        <dbReference type="SAM" id="Phobius"/>
    </source>
</evidence>
<dbReference type="EMBL" id="CP037940">
    <property type="protein sequence ID" value="QBO36255.1"/>
    <property type="molecule type" value="Genomic_DNA"/>
</dbReference>
<sequence length="166" mass="18994">MGKITYLELLAFFREKFQNKNIAKVIIVIVVSYFLTGYGASILFGKWINEHTDTLYQVVMIIGIIGGLTLTNKELIIFLQNIPEKYRLFPMSYKKIVFIKTIKYEIFTALIFCLLIIIVSFPILLTMHNTEVLLIDIGAVFLYLAINKITQLVNINFSGCEISGQL</sequence>
<feature type="transmembrane region" description="Helical" evidence="1">
    <location>
        <begin position="104"/>
        <end position="124"/>
    </location>
</feature>
<dbReference type="KEGG" id="wei:EQG49_07170"/>
<protein>
    <submittedName>
        <fullName evidence="2">Uncharacterized protein</fullName>
    </submittedName>
</protein>
<evidence type="ECO:0000313" key="3">
    <source>
        <dbReference type="Proteomes" id="UP000292886"/>
    </source>
</evidence>
<gene>
    <name evidence="2" type="ORF">EQG49_07170</name>
</gene>
<name>A0A4V1AIP8_9LACO</name>
<reference evidence="3" key="1">
    <citation type="submission" date="2019-03" db="EMBL/GenBank/DDBJ databases">
        <title>Weissella sp. 26KH-42 Genome sequencing.</title>
        <authorList>
            <person name="Heo J."/>
            <person name="Kim S.-J."/>
            <person name="Kim J.-S."/>
            <person name="Hong S.-B."/>
            <person name="Kwon S.-W."/>
        </authorList>
    </citation>
    <scope>NUCLEOTIDE SEQUENCE [LARGE SCALE GENOMIC DNA]</scope>
    <source>
        <strain evidence="3">26KH-42</strain>
    </source>
</reference>
<keyword evidence="1" id="KW-0812">Transmembrane</keyword>
<keyword evidence="3" id="KW-1185">Reference proteome</keyword>
<feature type="transmembrane region" description="Helical" evidence="1">
    <location>
        <begin position="21"/>
        <end position="44"/>
    </location>
</feature>
<accession>A0A4V1AIP8</accession>
<organism evidence="2 3">
    <name type="scientific">Periweissella cryptocerci</name>
    <dbReference type="NCBI Taxonomy" id="2506420"/>
    <lineage>
        <taxon>Bacteria</taxon>
        <taxon>Bacillati</taxon>
        <taxon>Bacillota</taxon>
        <taxon>Bacilli</taxon>
        <taxon>Lactobacillales</taxon>
        <taxon>Lactobacillaceae</taxon>
        <taxon>Periweissella</taxon>
    </lineage>
</organism>
<dbReference type="RefSeq" id="WP_133363333.1">
    <property type="nucleotide sequence ID" value="NZ_CP037940.1"/>
</dbReference>
<keyword evidence="1" id="KW-1133">Transmembrane helix</keyword>
<feature type="transmembrane region" description="Helical" evidence="1">
    <location>
        <begin position="56"/>
        <end position="83"/>
    </location>
</feature>